<dbReference type="OrthoDB" id="511935at2"/>
<sequence length="136" mass="15802">MENVRYLHRLYTKTELARRYGITTTALKKWYRFAGIIPPKKKGGYFTNDGVEAADYFYIATRYRRLTHSEYLTDVLPAGGLDDYLLKANLMSLEEFIFRYIPEETRKNDVVVRDVLERIKGHEAHQSNGFSVASVA</sequence>
<name>A0A0C1RE69_9CYAN</name>
<proteinExistence type="predicted"/>
<gene>
    <name evidence="1" type="ORF">DA73_0200625</name>
</gene>
<dbReference type="EMBL" id="JHEG02000001">
    <property type="protein sequence ID" value="KIE13908.1"/>
    <property type="molecule type" value="Genomic_DNA"/>
</dbReference>
<accession>A0A0C1RE69</accession>
<evidence type="ECO:0008006" key="2">
    <source>
        <dbReference type="Google" id="ProtNLM"/>
    </source>
</evidence>
<comment type="caution">
    <text evidence="1">The sequence shown here is derived from an EMBL/GenBank/DDBJ whole genome shotgun (WGS) entry which is preliminary data.</text>
</comment>
<protein>
    <recommendedName>
        <fullName evidence="2">HTH merR-type domain-containing protein</fullName>
    </recommendedName>
</protein>
<dbReference type="AlphaFoldDB" id="A0A0C1RE69"/>
<organism evidence="1">
    <name type="scientific">Tolypothrix bouteillei VB521301</name>
    <dbReference type="NCBI Taxonomy" id="1479485"/>
    <lineage>
        <taxon>Bacteria</taxon>
        <taxon>Bacillati</taxon>
        <taxon>Cyanobacteriota</taxon>
        <taxon>Cyanophyceae</taxon>
        <taxon>Nostocales</taxon>
        <taxon>Tolypothrichaceae</taxon>
        <taxon>Tolypothrix</taxon>
    </lineage>
</organism>
<evidence type="ECO:0000313" key="1">
    <source>
        <dbReference type="EMBL" id="KIE13908.1"/>
    </source>
</evidence>
<reference evidence="1" key="1">
    <citation type="journal article" date="2015" name="Genome Announc.">
        <title>Draft Genome Sequence of Tolypothrix boutellei Strain VB521301.</title>
        <authorList>
            <person name="Chandrababunaidu M.M."/>
            <person name="Singh D."/>
            <person name="Sen D."/>
            <person name="Bhan S."/>
            <person name="Das S."/>
            <person name="Gupta A."/>
            <person name="Adhikary S.P."/>
            <person name="Tripathy S."/>
        </authorList>
    </citation>
    <scope>NUCLEOTIDE SEQUENCE</scope>
    <source>
        <strain evidence="1">VB521301</strain>
    </source>
</reference>
<dbReference type="STRING" id="1479485.DA73_0200625"/>